<comment type="caution">
    <text evidence="1">The sequence shown here is derived from an EMBL/GenBank/DDBJ whole genome shotgun (WGS) entry which is preliminary data.</text>
</comment>
<protein>
    <submittedName>
        <fullName evidence="1">Uncharacterized protein</fullName>
    </submittedName>
</protein>
<dbReference type="RefSeq" id="WP_147080822.1">
    <property type="nucleotide sequence ID" value="NZ_BJZT01000037.1"/>
</dbReference>
<organism evidence="1 2">
    <name type="scientific">Methylobacterium haplocladii</name>
    <dbReference type="NCBI Taxonomy" id="1176176"/>
    <lineage>
        <taxon>Bacteria</taxon>
        <taxon>Pseudomonadati</taxon>
        <taxon>Pseudomonadota</taxon>
        <taxon>Alphaproteobacteria</taxon>
        <taxon>Hyphomicrobiales</taxon>
        <taxon>Methylobacteriaceae</taxon>
        <taxon>Methylobacterium</taxon>
    </lineage>
</organism>
<dbReference type="Proteomes" id="UP000321258">
    <property type="component" value="Unassembled WGS sequence"/>
</dbReference>
<dbReference type="AlphaFoldDB" id="A0A512ITH0"/>
<name>A0A512ITH0_9HYPH</name>
<dbReference type="OrthoDB" id="8244441at2"/>
<dbReference type="EMBL" id="BJZT01000037">
    <property type="protein sequence ID" value="GEP01003.1"/>
    <property type="molecule type" value="Genomic_DNA"/>
</dbReference>
<accession>A0A512ITH0</accession>
<reference evidence="1 2" key="1">
    <citation type="submission" date="2019-07" db="EMBL/GenBank/DDBJ databases">
        <title>Whole genome shotgun sequence of Methylobacterium haplocladii NBRC 107714.</title>
        <authorList>
            <person name="Hosoyama A."/>
            <person name="Uohara A."/>
            <person name="Ohji S."/>
            <person name="Ichikawa N."/>
        </authorList>
    </citation>
    <scope>NUCLEOTIDE SEQUENCE [LARGE SCALE GENOMIC DNA]</scope>
    <source>
        <strain evidence="1 2">NBRC 107714</strain>
    </source>
</reference>
<evidence type="ECO:0000313" key="1">
    <source>
        <dbReference type="EMBL" id="GEP01003.1"/>
    </source>
</evidence>
<keyword evidence="2" id="KW-1185">Reference proteome</keyword>
<proteinExistence type="predicted"/>
<evidence type="ECO:0000313" key="2">
    <source>
        <dbReference type="Proteomes" id="UP000321258"/>
    </source>
</evidence>
<sequence length="133" mass="15222">MQRAVDLIDSGQRDTTLLTVDDVRRLIAQSRHEAAEQQTPINIHINLGDGAFKAPRRKDRDGFDLLRSKLFWIIVALSLSMTAAYARTRYVCQSFKDNGRFFYGMGVDRCIGVLIKQPFERVGVQLDLINRSY</sequence>
<gene>
    <name evidence="1" type="ORF">MHA02_33900</name>
</gene>